<keyword evidence="5" id="KW-1185">Reference proteome</keyword>
<name>A0ABY6HVX4_9ARCH</name>
<feature type="transmembrane region" description="Helical" evidence="3">
    <location>
        <begin position="12"/>
        <end position="35"/>
    </location>
</feature>
<sequence>MIIVVKKWFKTLLTGLIIICNIISVFLFSSFITLYSEIFYSRCSQISIGIKNRISSYKSSINSVVGEAILEKTQFDRKQEILSASKNRIEQQLNDLEKSLKIRDQKIHKLQKYLKEKHREIVDTKKKIKSLAHIEEQSKAQIDQNIEMLTWLVDSVDGTVTELKANMILNSENAILENISDFQNYVKDLEEIMEPLGECSAISNQKELNMITNSIASTLELFSENIDQSIDSMSELVQKAAVAAVDRSSKEFDGFIEDIHQIFDTFNNILQKLKLSNSTKKYLALEEIYIESNSLLGEMIELKKKSSTENARRLLFKKDLDMLSQFGLSKDKNNLRKQLIEMQKTKSEIQEKYHKKQNIRESLEEKVDFIESEKETIRTWFEALTDEVVDNQDTATETYNIMYATLDSIHSSISFIKADLRNTSEATIRSIIEEFSKSAKAFGRMVAIIKKLDKVVDPKKKQKSIELIYQKSKSHISKIKKIVSRLSKEVKTANQKAIEESFIDFNKFIEVFKNKFYVIQDAVSAITLSSSAQLIHDLEDLSENQLESREELQNLDLILSELKIQLDSYDEKIQGFENELKIFGHSDRKRRKVLVITKSVSEGETWLMQDVTWNVKNDGIVAFEDIHLNDLVVHSHECLTSNVNYDKKEFNSSHQLISWNIDTLDKKDHIDIHCLRQGFRPLHKNNKNYTRNISTPRTFRYRNLAQPISLTFIEREGEGAMVLTNTGVSDTIWNISLEFKETSEVSDIPNVKIFGLKPQQSFIKKYSYSRAGSLKPRLFEASSKYLVGIREQRSIRSENEYRCELIFENKSEFLLHLTSFEVYDIKNPKTPVIQVKDHHLEILRPNLDFRKNYDVETALDPPQFVIDYSFTLHLVYEYDTTSKIDLSELKETPDLIYNKDISAEALQEFIPNLYNQKQTSIEIHPEIQMINEEIDAIRDQIKSLESQLQEQTIMLEKKQSDKENLLILIKKEMQEEKLKEEKRKQEAKILAQKQAEEQQKLQIEKEKIAEMKAKLAKKKKTLAKKSISVKKVVEKEIAPRKEADKKKSTTKKKKSTTKKKKSTTKKKKSTTKKKKSSTKKKISKKKKTSTNKKSTKKKKTSTKKKSTLKKSKQKKLKT</sequence>
<evidence type="ECO:0000256" key="1">
    <source>
        <dbReference type="SAM" id="Coils"/>
    </source>
</evidence>
<feature type="coiled-coil region" evidence="1">
    <location>
        <begin position="332"/>
        <end position="373"/>
    </location>
</feature>
<organism evidence="4 5">
    <name type="scientific">Candidatus Lokiarchaeum ossiferum</name>
    <dbReference type="NCBI Taxonomy" id="2951803"/>
    <lineage>
        <taxon>Archaea</taxon>
        <taxon>Promethearchaeati</taxon>
        <taxon>Promethearchaeota</taxon>
        <taxon>Promethearchaeia</taxon>
        <taxon>Promethearchaeales</taxon>
        <taxon>Promethearchaeaceae</taxon>
        <taxon>Candidatus Lokiarchaeum</taxon>
    </lineage>
</organism>
<feature type="coiled-coil region" evidence="1">
    <location>
        <begin position="535"/>
        <end position="579"/>
    </location>
</feature>
<dbReference type="Proteomes" id="UP001208689">
    <property type="component" value="Chromosome"/>
</dbReference>
<feature type="compositionally biased region" description="Basic residues" evidence="2">
    <location>
        <begin position="1048"/>
        <end position="1118"/>
    </location>
</feature>
<gene>
    <name evidence="4" type="ORF">NEF87_003949</name>
</gene>
<proteinExistence type="predicted"/>
<feature type="coiled-coil region" evidence="1">
    <location>
        <begin position="79"/>
        <end position="106"/>
    </location>
</feature>
<evidence type="ECO:0000313" key="5">
    <source>
        <dbReference type="Proteomes" id="UP001208689"/>
    </source>
</evidence>
<accession>A0ABY6HVX4</accession>
<protein>
    <submittedName>
        <fullName evidence="4">Uncharacterized protein</fullName>
    </submittedName>
</protein>
<keyword evidence="3" id="KW-1133">Transmembrane helix</keyword>
<evidence type="ECO:0000313" key="4">
    <source>
        <dbReference type="EMBL" id="UYP47664.1"/>
    </source>
</evidence>
<evidence type="ECO:0000256" key="3">
    <source>
        <dbReference type="SAM" id="Phobius"/>
    </source>
</evidence>
<feature type="region of interest" description="Disordered" evidence="2">
    <location>
        <begin position="1018"/>
        <end position="1118"/>
    </location>
</feature>
<dbReference type="EMBL" id="CP104013">
    <property type="protein sequence ID" value="UYP47664.1"/>
    <property type="molecule type" value="Genomic_DNA"/>
</dbReference>
<keyword evidence="1" id="KW-0175">Coiled coil</keyword>
<keyword evidence="3" id="KW-0472">Membrane</keyword>
<evidence type="ECO:0000256" key="2">
    <source>
        <dbReference type="SAM" id="MobiDB-lite"/>
    </source>
</evidence>
<keyword evidence="3" id="KW-0812">Transmembrane</keyword>
<reference evidence="4" key="1">
    <citation type="submission" date="2022-09" db="EMBL/GenBank/DDBJ databases">
        <title>Actin cytoskeleton and complex cell architecture in an #Asgard archaeon.</title>
        <authorList>
            <person name="Ponce Toledo R.I."/>
            <person name="Schleper C."/>
            <person name="Rodrigues Oliveira T."/>
            <person name="Wollweber F."/>
            <person name="Xu J."/>
            <person name="Rittmann S."/>
            <person name="Klingl A."/>
            <person name="Pilhofer M."/>
        </authorList>
    </citation>
    <scope>NUCLEOTIDE SEQUENCE</scope>
    <source>
        <strain evidence="4">B-35</strain>
    </source>
</reference>
<feature type="compositionally biased region" description="Basic and acidic residues" evidence="2">
    <location>
        <begin position="1031"/>
        <end position="1047"/>
    </location>
</feature>